<dbReference type="EMBL" id="CAQI01000053">
    <property type="protein sequence ID" value="CCQ48139.1"/>
    <property type="molecule type" value="Genomic_DNA"/>
</dbReference>
<dbReference type="Proteomes" id="UP000035722">
    <property type="component" value="Unassembled WGS sequence"/>
</dbReference>
<dbReference type="RefSeq" id="WP_235436777.1">
    <property type="nucleotide sequence ID" value="NZ_CAQI01000053.1"/>
</dbReference>
<proteinExistence type="predicted"/>
<evidence type="ECO:0000313" key="1">
    <source>
        <dbReference type="EMBL" id="CCQ48139.1"/>
    </source>
</evidence>
<protein>
    <submittedName>
        <fullName evidence="1">Uncharacterized protein</fullName>
    </submittedName>
</protein>
<organism evidence="1 2">
    <name type="scientific">Pseudarthrobacter siccitolerans</name>
    <dbReference type="NCBI Taxonomy" id="861266"/>
    <lineage>
        <taxon>Bacteria</taxon>
        <taxon>Bacillati</taxon>
        <taxon>Actinomycetota</taxon>
        <taxon>Actinomycetes</taxon>
        <taxon>Micrococcales</taxon>
        <taxon>Micrococcaceae</taxon>
        <taxon>Pseudarthrobacter</taxon>
    </lineage>
</organism>
<dbReference type="STRING" id="861266.ARTSIC4J27_4136"/>
<gene>
    <name evidence="1" type="ORF">ARTSIC4J27_4136</name>
</gene>
<sequence length="57" mass="6198">MPGVEEAWALGKGKPLGDTKFLKKYAAFTLLVIDEWLLDHPGEGMRSMLLDCSSAGC</sequence>
<reference evidence="2" key="1">
    <citation type="journal article" date="2014" name="Genome Announc.">
        <title>Genome Sequence of Arthrobacter siccitolerans 4J27, a Xeroprotectant-Producing Desiccation-Tolerant Microorganism.</title>
        <authorList>
            <person name="Manzanera M."/>
            <person name="Santa-Cruz-Calvo L."/>
            <person name="Vilchez J.I."/>
            <person name="Garcia-Fontana C."/>
            <person name="Silva-Castro G.A."/>
            <person name="Calvo C."/>
            <person name="Gonzalez-Lopez J."/>
        </authorList>
    </citation>
    <scope>NUCLEOTIDE SEQUENCE [LARGE SCALE GENOMIC DNA]</scope>
    <source>
        <strain evidence="2">4J27</strain>
    </source>
</reference>
<evidence type="ECO:0000313" key="2">
    <source>
        <dbReference type="Proteomes" id="UP000035722"/>
    </source>
</evidence>
<name>A0A024H8N4_9MICC</name>
<accession>A0A024H8N4</accession>
<comment type="caution">
    <text evidence="1">The sequence shown here is derived from an EMBL/GenBank/DDBJ whole genome shotgun (WGS) entry which is preliminary data.</text>
</comment>
<keyword evidence="2" id="KW-1185">Reference proteome</keyword>
<dbReference type="AlphaFoldDB" id="A0A024H8N4"/>